<protein>
    <recommendedName>
        <fullName evidence="1">P-type ATPase A domain-containing protein</fullName>
    </recommendedName>
</protein>
<proteinExistence type="predicted"/>
<gene>
    <name evidence="2" type="ORF">ENU41_02290</name>
</gene>
<dbReference type="SUPFAM" id="SSF81653">
    <property type="entry name" value="Calcium ATPase, transduction domain A"/>
    <property type="match status" value="1"/>
</dbReference>
<evidence type="ECO:0000313" key="2">
    <source>
        <dbReference type="EMBL" id="HGQ35493.1"/>
    </source>
</evidence>
<sequence length="59" mass="6615">MLESKPRVVVKVLWNNRWIDVNPENIVPDDIVNISMEDMMSADDVVIKGSVSVDESALT</sequence>
<reference evidence="2" key="1">
    <citation type="journal article" date="2020" name="mSystems">
        <title>Genome- and Community-Level Interaction Insights into Carbon Utilization and Element Cycling Functions of Hydrothermarchaeota in Hydrothermal Sediment.</title>
        <authorList>
            <person name="Zhou Z."/>
            <person name="Liu Y."/>
            <person name="Xu W."/>
            <person name="Pan J."/>
            <person name="Luo Z.H."/>
            <person name="Li M."/>
        </authorList>
    </citation>
    <scope>NUCLEOTIDE SEQUENCE</scope>
    <source>
        <strain evidence="2">SpSt-667</strain>
    </source>
</reference>
<feature type="domain" description="P-type ATPase A" evidence="1">
    <location>
        <begin position="10"/>
        <end position="59"/>
    </location>
</feature>
<dbReference type="InterPro" id="IPR059000">
    <property type="entry name" value="ATPase_P-type_domA"/>
</dbReference>
<dbReference type="AlphaFoldDB" id="A0A832CPT0"/>
<name>A0A832CPT0_9CREN</name>
<dbReference type="InterPro" id="IPR008250">
    <property type="entry name" value="ATPase_P-typ_transduc_dom_A_sf"/>
</dbReference>
<accession>A0A832CPT0</accession>
<dbReference type="Pfam" id="PF00122">
    <property type="entry name" value="E1-E2_ATPase"/>
    <property type="match status" value="1"/>
</dbReference>
<comment type="caution">
    <text evidence="2">The sequence shown here is derived from an EMBL/GenBank/DDBJ whole genome shotgun (WGS) entry which is preliminary data.</text>
</comment>
<dbReference type="Gene3D" id="2.70.150.10">
    <property type="entry name" value="Calcium-transporting ATPase, cytoplasmic transduction domain A"/>
    <property type="match status" value="1"/>
</dbReference>
<evidence type="ECO:0000259" key="1">
    <source>
        <dbReference type="Pfam" id="PF00122"/>
    </source>
</evidence>
<dbReference type="EMBL" id="DTCK01000013">
    <property type="protein sequence ID" value="HGQ35493.1"/>
    <property type="molecule type" value="Genomic_DNA"/>
</dbReference>
<organism evidence="2">
    <name type="scientific">Ignisphaera aggregans</name>
    <dbReference type="NCBI Taxonomy" id="334771"/>
    <lineage>
        <taxon>Archaea</taxon>
        <taxon>Thermoproteota</taxon>
        <taxon>Thermoprotei</taxon>
        <taxon>Desulfurococcales</taxon>
        <taxon>Desulfurococcaceae</taxon>
        <taxon>Ignisphaera</taxon>
    </lineage>
</organism>